<sequence>MAAAMPRTTRRTGRPLMLFVVNDTEFFASHRLPLAIAARRQGYEVHLAAHPEGQLDLLARHAIVFHPLPVDRTGVNVWHELRLVLRLAALLRALRPRIVHCVTVKPVLYGGLLARLLRIEGYVAAVSGLGQVFLADGPATRVLCGVVRRLYKVALGHRNGRVIFQNPDDQAEFVSAGLVRKEQTVLIRGAGVEPQDFGNGLAPDDGRPMILLPARLLWAKGVGEFVAAARALKAGGCPARFVIAGAAPAHNRASVPEATLRAWHEEGSIEWLGHRGDMPALYAASTIVCLPSWYREGVPRCLIEAAACGRPIVTTTMPGCREICRDGENGLLVPPRDVAALTAALARLLGDRQLRLAMGRRGRLLVEREFSLGKVVAATLEIYDALAATPAGPAAALPGPAGLGAVR</sequence>
<dbReference type="InterPro" id="IPR028098">
    <property type="entry name" value="Glyco_trans_4-like_N"/>
</dbReference>
<evidence type="ECO:0000259" key="1">
    <source>
        <dbReference type="Pfam" id="PF13477"/>
    </source>
</evidence>
<dbReference type="EMBL" id="JARGEQ010000061">
    <property type="protein sequence ID" value="MDF1586072.1"/>
    <property type="molecule type" value="Genomic_DNA"/>
</dbReference>
<evidence type="ECO:0000313" key="3">
    <source>
        <dbReference type="Proteomes" id="UP001301140"/>
    </source>
</evidence>
<evidence type="ECO:0000313" key="2">
    <source>
        <dbReference type="EMBL" id="MDF1586072.1"/>
    </source>
</evidence>
<accession>A0AAP3UYL7</accession>
<gene>
    <name evidence="2" type="ORF">PZ740_06710</name>
</gene>
<dbReference type="Pfam" id="PF13477">
    <property type="entry name" value="Glyco_trans_4_2"/>
    <property type="match status" value="1"/>
</dbReference>
<reference evidence="2 3" key="1">
    <citation type="submission" date="2023-03" db="EMBL/GenBank/DDBJ databases">
        <title>YIM 152171 draft genome.</title>
        <authorList>
            <person name="Yang Z."/>
        </authorList>
    </citation>
    <scope>NUCLEOTIDE SEQUENCE [LARGE SCALE GENOMIC DNA]</scope>
    <source>
        <strain evidence="2 3">YIM 152171</strain>
    </source>
</reference>
<dbReference type="SUPFAM" id="SSF53756">
    <property type="entry name" value="UDP-Glycosyltransferase/glycogen phosphorylase"/>
    <property type="match status" value="1"/>
</dbReference>
<dbReference type="GO" id="GO:0016757">
    <property type="term" value="F:glycosyltransferase activity"/>
    <property type="evidence" value="ECO:0007669"/>
    <property type="project" value="TreeGrafter"/>
</dbReference>
<dbReference type="PANTHER" id="PTHR12526">
    <property type="entry name" value="GLYCOSYLTRANSFERASE"/>
    <property type="match status" value="1"/>
</dbReference>
<protein>
    <submittedName>
        <fullName evidence="2">Glycosyltransferase family 4 protein</fullName>
    </submittedName>
</protein>
<organism evidence="2 3">
    <name type="scientific">Marinimicrococcus flavescens</name>
    <dbReference type="NCBI Taxonomy" id="3031815"/>
    <lineage>
        <taxon>Bacteria</taxon>
        <taxon>Pseudomonadati</taxon>
        <taxon>Pseudomonadota</taxon>
        <taxon>Alphaproteobacteria</taxon>
        <taxon>Geminicoccales</taxon>
        <taxon>Geminicoccaceae</taxon>
        <taxon>Marinimicrococcus</taxon>
    </lineage>
</organism>
<comment type="caution">
    <text evidence="2">The sequence shown here is derived from an EMBL/GenBank/DDBJ whole genome shotgun (WGS) entry which is preliminary data.</text>
</comment>
<dbReference type="CDD" id="cd03808">
    <property type="entry name" value="GT4_CapM-like"/>
    <property type="match status" value="1"/>
</dbReference>
<dbReference type="AlphaFoldDB" id="A0AAP3UYL7"/>
<keyword evidence="3" id="KW-1185">Reference proteome</keyword>
<dbReference type="Pfam" id="PF13692">
    <property type="entry name" value="Glyco_trans_1_4"/>
    <property type="match status" value="1"/>
</dbReference>
<name>A0AAP3UYL7_9PROT</name>
<dbReference type="PANTHER" id="PTHR12526:SF638">
    <property type="entry name" value="SPORE COAT PROTEIN SA"/>
    <property type="match status" value="1"/>
</dbReference>
<feature type="domain" description="Glycosyltransferase subfamily 4-like N-terminal" evidence="1">
    <location>
        <begin position="18"/>
        <end position="165"/>
    </location>
</feature>
<proteinExistence type="predicted"/>
<dbReference type="Proteomes" id="UP001301140">
    <property type="component" value="Unassembled WGS sequence"/>
</dbReference>
<dbReference type="Gene3D" id="3.40.50.2000">
    <property type="entry name" value="Glycogen Phosphorylase B"/>
    <property type="match status" value="2"/>
</dbReference>